<name>A0A0G4KUR2_VERLO</name>
<feature type="chain" id="PRO_5002565820" description="SGNH hydrolase-type esterase domain-containing protein" evidence="2">
    <location>
        <begin position="19"/>
        <end position="311"/>
    </location>
</feature>
<dbReference type="InterPro" id="IPR036514">
    <property type="entry name" value="SGNH_hydro_sf"/>
</dbReference>
<evidence type="ECO:0000256" key="1">
    <source>
        <dbReference type="SAM" id="MobiDB-lite"/>
    </source>
</evidence>
<organism evidence="4 5">
    <name type="scientific">Verticillium longisporum</name>
    <name type="common">Verticillium dahliae var. longisporum</name>
    <dbReference type="NCBI Taxonomy" id="100787"/>
    <lineage>
        <taxon>Eukaryota</taxon>
        <taxon>Fungi</taxon>
        <taxon>Dikarya</taxon>
        <taxon>Ascomycota</taxon>
        <taxon>Pezizomycotina</taxon>
        <taxon>Sordariomycetes</taxon>
        <taxon>Hypocreomycetidae</taxon>
        <taxon>Glomerellales</taxon>
        <taxon>Plectosphaerellaceae</taxon>
        <taxon>Verticillium</taxon>
    </lineage>
</organism>
<protein>
    <recommendedName>
        <fullName evidence="3">SGNH hydrolase-type esterase domain-containing protein</fullName>
    </recommendedName>
</protein>
<dbReference type="InterPro" id="IPR051532">
    <property type="entry name" value="Ester_Hydrolysis_Enzymes"/>
</dbReference>
<reference evidence="5" key="1">
    <citation type="submission" date="2015-05" db="EMBL/GenBank/DDBJ databases">
        <authorList>
            <person name="Fogelqvist Johan"/>
        </authorList>
    </citation>
    <scope>NUCLEOTIDE SEQUENCE [LARGE SCALE GENOMIC DNA]</scope>
</reference>
<proteinExistence type="predicted"/>
<keyword evidence="2" id="KW-0732">Signal</keyword>
<dbReference type="SUPFAM" id="SSF52266">
    <property type="entry name" value="SGNH hydrolase"/>
    <property type="match status" value="1"/>
</dbReference>
<feature type="region of interest" description="Disordered" evidence="1">
    <location>
        <begin position="257"/>
        <end position="288"/>
    </location>
</feature>
<feature type="signal peptide" evidence="2">
    <location>
        <begin position="1"/>
        <end position="18"/>
    </location>
</feature>
<gene>
    <name evidence="4" type="ORF">BN1723_010078</name>
</gene>
<accession>A0A0G4KUR2</accession>
<dbReference type="Gene3D" id="3.40.50.1110">
    <property type="entry name" value="SGNH hydrolase"/>
    <property type="match status" value="1"/>
</dbReference>
<dbReference type="AlphaFoldDB" id="A0A0G4KUR2"/>
<sequence>MRAPRLITTASVLVMALASTDYSIHTNLSVSLPLEYTSAPTGEIVKENTELRILCVGDSITVGDGSSDWDGYRGELKALLSESNELFFAGDQQRGTLPDGYFAAWGGQTIQYMDEHVGPPLEQRPNIILLHAGTNDMSARPERSVQGNDPTGAANRLGVLIDQMAKACPDAVIIVAIIISSCDEERRERESEFQSLIPGVVKERIDTGKHVLVADFTTITGDYLRKDCIHPNNNGYKEMGRYWYDFLTQVPKSWIQAPIGGDPEQPERGPLVGPPTDPDDEDHKDGAGSFGTQLGFLTGLASMVVFWHTVF</sequence>
<dbReference type="InterPro" id="IPR013830">
    <property type="entry name" value="SGNH_hydro"/>
</dbReference>
<evidence type="ECO:0000313" key="5">
    <source>
        <dbReference type="Proteomes" id="UP000045706"/>
    </source>
</evidence>
<evidence type="ECO:0000256" key="2">
    <source>
        <dbReference type="SAM" id="SignalP"/>
    </source>
</evidence>
<feature type="domain" description="SGNH hydrolase-type esterase" evidence="3">
    <location>
        <begin position="55"/>
        <end position="237"/>
    </location>
</feature>
<dbReference type="Proteomes" id="UP000045706">
    <property type="component" value="Unassembled WGS sequence"/>
</dbReference>
<dbReference type="Pfam" id="PF13472">
    <property type="entry name" value="Lipase_GDSL_2"/>
    <property type="match status" value="1"/>
</dbReference>
<evidence type="ECO:0000259" key="3">
    <source>
        <dbReference type="Pfam" id="PF13472"/>
    </source>
</evidence>
<dbReference type="PANTHER" id="PTHR30383">
    <property type="entry name" value="THIOESTERASE 1/PROTEASE 1/LYSOPHOSPHOLIPASE L1"/>
    <property type="match status" value="1"/>
</dbReference>
<dbReference type="GO" id="GO:0004622">
    <property type="term" value="F:phosphatidylcholine lysophospholipase activity"/>
    <property type="evidence" value="ECO:0007669"/>
    <property type="project" value="TreeGrafter"/>
</dbReference>
<dbReference type="CDD" id="cd01833">
    <property type="entry name" value="XynB_like"/>
    <property type="match status" value="1"/>
</dbReference>
<evidence type="ECO:0000313" key="4">
    <source>
        <dbReference type="EMBL" id="CRK13533.1"/>
    </source>
</evidence>
<dbReference type="EMBL" id="CVQI01004224">
    <property type="protein sequence ID" value="CRK13533.1"/>
    <property type="molecule type" value="Genomic_DNA"/>
</dbReference>
<dbReference type="PANTHER" id="PTHR30383:SF5">
    <property type="entry name" value="SGNH HYDROLASE-TYPE ESTERASE DOMAIN-CONTAINING PROTEIN"/>
    <property type="match status" value="1"/>
</dbReference>